<feature type="domain" description="Helix-turn-helix type 11" evidence="2">
    <location>
        <begin position="35"/>
        <end position="77"/>
    </location>
</feature>
<protein>
    <submittedName>
        <fullName evidence="5">HTH domain protein</fullName>
    </submittedName>
</protein>
<feature type="region of interest" description="Disordered" evidence="1">
    <location>
        <begin position="1"/>
        <end position="27"/>
    </location>
</feature>
<evidence type="ECO:0000256" key="1">
    <source>
        <dbReference type="SAM" id="MobiDB-lite"/>
    </source>
</evidence>
<comment type="caution">
    <text evidence="5">The sequence shown here is derived from an EMBL/GenBank/DDBJ whole genome shotgun (WGS) entry which is preliminary data.</text>
</comment>
<dbReference type="InterPro" id="IPR036390">
    <property type="entry name" value="WH_DNA-bd_sf"/>
</dbReference>
<evidence type="ECO:0000259" key="4">
    <source>
        <dbReference type="Pfam" id="PF25583"/>
    </source>
</evidence>
<dbReference type="EMBL" id="SJPG01000001">
    <property type="protein sequence ID" value="TWT60833.1"/>
    <property type="molecule type" value="Genomic_DNA"/>
</dbReference>
<evidence type="ECO:0000313" key="6">
    <source>
        <dbReference type="Proteomes" id="UP000316095"/>
    </source>
</evidence>
<dbReference type="InterPro" id="IPR026881">
    <property type="entry name" value="WYL_dom"/>
</dbReference>
<organism evidence="5 6">
    <name type="scientific">Rubinisphaera italica</name>
    <dbReference type="NCBI Taxonomy" id="2527969"/>
    <lineage>
        <taxon>Bacteria</taxon>
        <taxon>Pseudomonadati</taxon>
        <taxon>Planctomycetota</taxon>
        <taxon>Planctomycetia</taxon>
        <taxon>Planctomycetales</taxon>
        <taxon>Planctomycetaceae</taxon>
        <taxon>Rubinisphaera</taxon>
    </lineage>
</organism>
<feature type="compositionally biased region" description="Basic residues" evidence="1">
    <location>
        <begin position="1"/>
        <end position="11"/>
    </location>
</feature>
<dbReference type="AlphaFoldDB" id="A0A5C5XER6"/>
<dbReference type="Pfam" id="PF08279">
    <property type="entry name" value="HTH_11"/>
    <property type="match status" value="1"/>
</dbReference>
<reference evidence="5 6" key="1">
    <citation type="submission" date="2019-02" db="EMBL/GenBank/DDBJ databases">
        <title>Deep-cultivation of Planctomycetes and their phenomic and genomic characterization uncovers novel biology.</title>
        <authorList>
            <person name="Wiegand S."/>
            <person name="Jogler M."/>
            <person name="Boedeker C."/>
            <person name="Pinto D."/>
            <person name="Vollmers J."/>
            <person name="Rivas-Marin E."/>
            <person name="Kohn T."/>
            <person name="Peeters S.H."/>
            <person name="Heuer A."/>
            <person name="Rast P."/>
            <person name="Oberbeckmann S."/>
            <person name="Bunk B."/>
            <person name="Jeske O."/>
            <person name="Meyerdierks A."/>
            <person name="Storesund J.E."/>
            <person name="Kallscheuer N."/>
            <person name="Luecker S."/>
            <person name="Lage O.M."/>
            <person name="Pohl T."/>
            <person name="Merkel B.J."/>
            <person name="Hornburger P."/>
            <person name="Mueller R.-W."/>
            <person name="Bruemmer F."/>
            <person name="Labrenz M."/>
            <person name="Spormann A.M."/>
            <person name="Op Den Camp H."/>
            <person name="Overmann J."/>
            <person name="Amann R."/>
            <person name="Jetten M.S.M."/>
            <person name="Mascher T."/>
            <person name="Medema M.H."/>
            <person name="Devos D.P."/>
            <person name="Kaster A.-K."/>
            <person name="Ovreas L."/>
            <person name="Rohde M."/>
            <person name="Galperin M.Y."/>
            <person name="Jogler C."/>
        </authorList>
    </citation>
    <scope>NUCLEOTIDE SEQUENCE [LARGE SCALE GENOMIC DNA]</scope>
    <source>
        <strain evidence="5 6">Pan54</strain>
    </source>
</reference>
<dbReference type="Pfam" id="PF13280">
    <property type="entry name" value="WYL"/>
    <property type="match status" value="1"/>
</dbReference>
<dbReference type="PANTHER" id="PTHR34580">
    <property type="match status" value="1"/>
</dbReference>
<dbReference type="InterPro" id="IPR057727">
    <property type="entry name" value="WCX_dom"/>
</dbReference>
<dbReference type="InterPro" id="IPR036388">
    <property type="entry name" value="WH-like_DNA-bd_sf"/>
</dbReference>
<evidence type="ECO:0000313" key="5">
    <source>
        <dbReference type="EMBL" id="TWT60833.1"/>
    </source>
</evidence>
<dbReference type="PANTHER" id="PTHR34580:SF1">
    <property type="entry name" value="PROTEIN PAFC"/>
    <property type="match status" value="1"/>
</dbReference>
<dbReference type="SUPFAM" id="SSF46785">
    <property type="entry name" value="Winged helix' DNA-binding domain"/>
    <property type="match status" value="1"/>
</dbReference>
<evidence type="ECO:0000259" key="2">
    <source>
        <dbReference type="Pfam" id="PF08279"/>
    </source>
</evidence>
<evidence type="ECO:0000259" key="3">
    <source>
        <dbReference type="Pfam" id="PF13280"/>
    </source>
</evidence>
<name>A0A5C5XER6_9PLAN</name>
<accession>A0A5C5XER6</accession>
<dbReference type="RefSeq" id="WP_146502899.1">
    <property type="nucleotide sequence ID" value="NZ_SJPG01000001.1"/>
</dbReference>
<gene>
    <name evidence="5" type="ORF">Pan54_15600</name>
</gene>
<dbReference type="InterPro" id="IPR028349">
    <property type="entry name" value="PafC-like"/>
</dbReference>
<dbReference type="Pfam" id="PF25583">
    <property type="entry name" value="WCX"/>
    <property type="match status" value="1"/>
</dbReference>
<proteinExistence type="predicted"/>
<dbReference type="InterPro" id="IPR013196">
    <property type="entry name" value="HTH_11"/>
</dbReference>
<keyword evidence="6" id="KW-1185">Reference proteome</keyword>
<dbReference type="PIRSF" id="PIRSF016838">
    <property type="entry name" value="PafC"/>
    <property type="match status" value="1"/>
</dbReference>
<feature type="domain" description="WCX" evidence="4">
    <location>
        <begin position="266"/>
        <end position="319"/>
    </location>
</feature>
<dbReference type="InterPro" id="IPR051534">
    <property type="entry name" value="CBASS_pafABC_assoc_protein"/>
</dbReference>
<dbReference type="PROSITE" id="PS52050">
    <property type="entry name" value="WYL"/>
    <property type="match status" value="1"/>
</dbReference>
<dbReference type="Proteomes" id="UP000316095">
    <property type="component" value="Unassembled WGS sequence"/>
</dbReference>
<dbReference type="Gene3D" id="1.10.10.10">
    <property type="entry name" value="Winged helix-like DNA-binding domain superfamily/Winged helix DNA-binding domain"/>
    <property type="match status" value="1"/>
</dbReference>
<dbReference type="OrthoDB" id="9767131at2"/>
<feature type="compositionally biased region" description="Basic and acidic residues" evidence="1">
    <location>
        <begin position="16"/>
        <end position="27"/>
    </location>
</feature>
<feature type="domain" description="WYL" evidence="3">
    <location>
        <begin position="169"/>
        <end position="236"/>
    </location>
</feature>
<sequence length="326" mass="37553">MAKKKASRKKPPGPEVPRRPDRDRRVRQSERMARVLSVLYLIQSQGRYNTRAIAEELEVSERTVFRDLEVLEFSGVPWFFDAQDQCYRVRPDYRFPTLALTEEEAISQAMATTLSKAPSLSVGNKVASVTRKLTATSKEEIKEILADAAEIMQVFDLKFVDHSKHHLTINTVQHALLAGKQLTGVYESPYEESPVKLVIHPYRLCLIKRAWYIIGHLEGEGEAKTLRVARFKSLRMLDLQANVPEDFNLREHFGNAWSVYRGETSYDIELRFESEASSIVTETQWHHTQQVTKHRDGSVTMKFTVDGLNEILRWILSWSGTGWIQF</sequence>